<dbReference type="Proteomes" id="UP000095281">
    <property type="component" value="Unplaced"/>
</dbReference>
<name>A0A1I8BIW4_MELHA</name>
<reference evidence="3" key="1">
    <citation type="submission" date="2016-11" db="UniProtKB">
        <authorList>
            <consortium name="WormBaseParasite"/>
        </authorList>
    </citation>
    <scope>IDENTIFICATION</scope>
</reference>
<proteinExistence type="predicted"/>
<keyword evidence="1" id="KW-1133">Transmembrane helix</keyword>
<evidence type="ECO:0000256" key="1">
    <source>
        <dbReference type="SAM" id="Phobius"/>
    </source>
</evidence>
<keyword evidence="2" id="KW-1185">Reference proteome</keyword>
<dbReference type="WBParaSite" id="MhA1_Contig2529.frz3.gene7">
    <property type="protein sequence ID" value="MhA1_Contig2529.frz3.gene7"/>
    <property type="gene ID" value="MhA1_Contig2529.frz3.gene7"/>
</dbReference>
<keyword evidence="1" id="KW-0472">Membrane</keyword>
<keyword evidence="1" id="KW-0812">Transmembrane</keyword>
<accession>A0A1I8BIW4</accession>
<organism evidence="2 3">
    <name type="scientific">Meloidogyne hapla</name>
    <name type="common">Root-knot nematode worm</name>
    <dbReference type="NCBI Taxonomy" id="6305"/>
    <lineage>
        <taxon>Eukaryota</taxon>
        <taxon>Metazoa</taxon>
        <taxon>Ecdysozoa</taxon>
        <taxon>Nematoda</taxon>
        <taxon>Chromadorea</taxon>
        <taxon>Rhabditida</taxon>
        <taxon>Tylenchina</taxon>
        <taxon>Tylenchomorpha</taxon>
        <taxon>Tylenchoidea</taxon>
        <taxon>Meloidogynidae</taxon>
        <taxon>Meloidogyninae</taxon>
        <taxon>Meloidogyne</taxon>
    </lineage>
</organism>
<evidence type="ECO:0000313" key="3">
    <source>
        <dbReference type="WBParaSite" id="MhA1_Contig2529.frz3.gene7"/>
    </source>
</evidence>
<feature type="transmembrane region" description="Helical" evidence="1">
    <location>
        <begin position="20"/>
        <end position="44"/>
    </location>
</feature>
<protein>
    <submittedName>
        <fullName evidence="3">Uncharacterized protein</fullName>
    </submittedName>
</protein>
<sequence length="92" mass="10489">MNYSIRLTVPHLNLNVTQKAITIHSLSCVTCFVMSTNAPVLFTFNQEYKKEFLSAFKFKYIKTTKITTVNSLNNIKSMQNNNKLTLGITPIN</sequence>
<dbReference type="AlphaFoldDB" id="A0A1I8BIW4"/>
<evidence type="ECO:0000313" key="2">
    <source>
        <dbReference type="Proteomes" id="UP000095281"/>
    </source>
</evidence>